<dbReference type="AlphaFoldDB" id="A0AAD9H4P8"/>
<dbReference type="EMBL" id="MU843122">
    <property type="protein sequence ID" value="KAK2021247.1"/>
    <property type="molecule type" value="Genomic_DNA"/>
</dbReference>
<dbReference type="InterPro" id="IPR036396">
    <property type="entry name" value="Cyt_P450_sf"/>
</dbReference>
<dbReference type="InterPro" id="IPR002401">
    <property type="entry name" value="Cyt_P450_E_grp-I"/>
</dbReference>
<sequence length="573" mass="65048">MNSVIIAVALLPALYIVNSILCLVRNVRAAKKLGISVVCSPVSPFNPAWIIFNKRAVPFLQRLPFGLGDWTRCNTLDWTWVDRAHGDCQIHKRYGDTFANVTPRGIEIHTRDHAVVNQVLRKYTNEFPKLGSFAKVMDVIGTSVVSSDGSEWAHHRKATVATLNDRNNRLVWAETIRQTLQMAHYYSSVSQGRIIDTVEDIRELYLHVFTRVCYGVKYDFKQPAHTTIPAGHSRSYKDCLHSGIKGILMLRLVPWWMMGMPGMPGKIRNFRQAILELQQYLDEMILSCQEKIAQGQVERDSENLLSFMVKRSKESQNPSKATADNYLSESEIRGNLFTYARGGHESSAHTLTFMIYLLAAMPEKQDWLMQEIDEVFNGDDVSWQSEEAFLPFFARLKRCQAAVNETLRIYPSVIVIPKVNPLSATLRVDDREICIPSRTSVYVNMPGVQVHEDVWGFDAKIWNPRRWIISPVCAEDENHSLAKERLQPPPDGAFVPWSEGKRACPGKRFSQVGLVAALATILAFHKVEVIPNDGESVEAARKRTLAAVNNTYAVMSVHMYQPYTVRIKMIPKK</sequence>
<keyword evidence="3 5" id="KW-0479">Metal-binding</keyword>
<dbReference type="InterPro" id="IPR050121">
    <property type="entry name" value="Cytochrome_P450_monoxygenase"/>
</dbReference>
<evidence type="ECO:0000256" key="4">
    <source>
        <dbReference type="ARBA" id="ARBA00023004"/>
    </source>
</evidence>
<dbReference type="InterPro" id="IPR001128">
    <property type="entry name" value="Cyt_P450"/>
</dbReference>
<evidence type="ECO:0000256" key="2">
    <source>
        <dbReference type="ARBA" id="ARBA00022617"/>
    </source>
</evidence>
<name>A0AAD9H4P8_9PEZI</name>
<evidence type="ECO:0000256" key="5">
    <source>
        <dbReference type="PIRSR" id="PIRSR602401-1"/>
    </source>
</evidence>
<gene>
    <name evidence="7" type="ORF">LX32DRAFT_575678</name>
</gene>
<dbReference type="PROSITE" id="PS00086">
    <property type="entry name" value="CYTOCHROME_P450"/>
    <property type="match status" value="1"/>
</dbReference>
<dbReference type="PANTHER" id="PTHR24305:SF223">
    <property type="entry name" value="CYTOCHROME P450-DIT2"/>
    <property type="match status" value="1"/>
</dbReference>
<dbReference type="GO" id="GO:0020037">
    <property type="term" value="F:heme binding"/>
    <property type="evidence" value="ECO:0007669"/>
    <property type="project" value="InterPro"/>
</dbReference>
<evidence type="ECO:0000313" key="8">
    <source>
        <dbReference type="Proteomes" id="UP001232148"/>
    </source>
</evidence>
<evidence type="ECO:0000256" key="3">
    <source>
        <dbReference type="ARBA" id="ARBA00022723"/>
    </source>
</evidence>
<comment type="cofactor">
    <cofactor evidence="1 5">
        <name>heme</name>
        <dbReference type="ChEBI" id="CHEBI:30413"/>
    </cofactor>
</comment>
<dbReference type="GO" id="GO:0005506">
    <property type="term" value="F:iron ion binding"/>
    <property type="evidence" value="ECO:0007669"/>
    <property type="project" value="InterPro"/>
</dbReference>
<dbReference type="Gene3D" id="1.10.630.10">
    <property type="entry name" value="Cytochrome P450"/>
    <property type="match status" value="1"/>
</dbReference>
<proteinExistence type="inferred from homology"/>
<protein>
    <submittedName>
        <fullName evidence="7">Cytochrome P450</fullName>
    </submittedName>
</protein>
<dbReference type="GO" id="GO:0016705">
    <property type="term" value="F:oxidoreductase activity, acting on paired donors, with incorporation or reduction of molecular oxygen"/>
    <property type="evidence" value="ECO:0007669"/>
    <property type="project" value="InterPro"/>
</dbReference>
<dbReference type="PRINTS" id="PR00463">
    <property type="entry name" value="EP450I"/>
</dbReference>
<dbReference type="SUPFAM" id="SSF48264">
    <property type="entry name" value="Cytochrome P450"/>
    <property type="match status" value="1"/>
</dbReference>
<keyword evidence="6" id="KW-0560">Oxidoreductase</keyword>
<keyword evidence="4 5" id="KW-0408">Iron</keyword>
<comment type="similarity">
    <text evidence="6">Belongs to the cytochrome P450 family.</text>
</comment>
<keyword evidence="6" id="KW-0503">Monooxygenase</keyword>
<dbReference type="InterPro" id="IPR017972">
    <property type="entry name" value="Cyt_P450_CS"/>
</dbReference>
<dbReference type="PANTHER" id="PTHR24305">
    <property type="entry name" value="CYTOCHROME P450"/>
    <property type="match status" value="1"/>
</dbReference>
<dbReference type="Pfam" id="PF00067">
    <property type="entry name" value="p450"/>
    <property type="match status" value="1"/>
</dbReference>
<dbReference type="PRINTS" id="PR00385">
    <property type="entry name" value="P450"/>
</dbReference>
<accession>A0AAD9H4P8</accession>
<comment type="caution">
    <text evidence="7">The sequence shown here is derived from an EMBL/GenBank/DDBJ whole genome shotgun (WGS) entry which is preliminary data.</text>
</comment>
<evidence type="ECO:0000256" key="1">
    <source>
        <dbReference type="ARBA" id="ARBA00001971"/>
    </source>
</evidence>
<evidence type="ECO:0000313" key="7">
    <source>
        <dbReference type="EMBL" id="KAK2021247.1"/>
    </source>
</evidence>
<keyword evidence="8" id="KW-1185">Reference proteome</keyword>
<reference evidence="7" key="1">
    <citation type="submission" date="2021-06" db="EMBL/GenBank/DDBJ databases">
        <title>Comparative genomics, transcriptomics and evolutionary studies reveal genomic signatures of adaptation to plant cell wall in hemibiotrophic fungi.</title>
        <authorList>
            <consortium name="DOE Joint Genome Institute"/>
            <person name="Baroncelli R."/>
            <person name="Diaz J.F."/>
            <person name="Benocci T."/>
            <person name="Peng M."/>
            <person name="Battaglia E."/>
            <person name="Haridas S."/>
            <person name="Andreopoulos W."/>
            <person name="Labutti K."/>
            <person name="Pangilinan J."/>
            <person name="Floch G.L."/>
            <person name="Makela M.R."/>
            <person name="Henrissat B."/>
            <person name="Grigoriev I.V."/>
            <person name="Crouch J.A."/>
            <person name="De Vries R.P."/>
            <person name="Sukno S.A."/>
            <person name="Thon M.R."/>
        </authorList>
    </citation>
    <scope>NUCLEOTIDE SEQUENCE</scope>
    <source>
        <strain evidence="7">MAFF235873</strain>
    </source>
</reference>
<organism evidence="7 8">
    <name type="scientific">Colletotrichum zoysiae</name>
    <dbReference type="NCBI Taxonomy" id="1216348"/>
    <lineage>
        <taxon>Eukaryota</taxon>
        <taxon>Fungi</taxon>
        <taxon>Dikarya</taxon>
        <taxon>Ascomycota</taxon>
        <taxon>Pezizomycotina</taxon>
        <taxon>Sordariomycetes</taxon>
        <taxon>Hypocreomycetidae</taxon>
        <taxon>Glomerellales</taxon>
        <taxon>Glomerellaceae</taxon>
        <taxon>Colletotrichum</taxon>
        <taxon>Colletotrichum graminicola species complex</taxon>
    </lineage>
</organism>
<keyword evidence="2 5" id="KW-0349">Heme</keyword>
<dbReference type="GO" id="GO:0004497">
    <property type="term" value="F:monooxygenase activity"/>
    <property type="evidence" value="ECO:0007669"/>
    <property type="project" value="UniProtKB-KW"/>
</dbReference>
<dbReference type="Proteomes" id="UP001232148">
    <property type="component" value="Unassembled WGS sequence"/>
</dbReference>
<evidence type="ECO:0000256" key="6">
    <source>
        <dbReference type="RuleBase" id="RU000461"/>
    </source>
</evidence>
<feature type="binding site" description="axial binding residue" evidence="5">
    <location>
        <position position="504"/>
    </location>
    <ligand>
        <name>heme</name>
        <dbReference type="ChEBI" id="CHEBI:30413"/>
    </ligand>
    <ligandPart>
        <name>Fe</name>
        <dbReference type="ChEBI" id="CHEBI:18248"/>
    </ligandPart>
</feature>